<evidence type="ECO:0000256" key="6">
    <source>
        <dbReference type="ARBA" id="ARBA00022801"/>
    </source>
</evidence>
<dbReference type="InterPro" id="IPR050083">
    <property type="entry name" value="HtpX_protease"/>
</dbReference>
<dbReference type="PATRIC" id="fig|1590043.3.peg.880"/>
<dbReference type="GO" id="GO:0046872">
    <property type="term" value="F:metal ion binding"/>
    <property type="evidence" value="ECO:0007669"/>
    <property type="project" value="UniProtKB-KW"/>
</dbReference>
<feature type="domain" description="Peptidase M48" evidence="13">
    <location>
        <begin position="130"/>
        <end position="353"/>
    </location>
</feature>
<feature type="region of interest" description="Disordered" evidence="11">
    <location>
        <begin position="359"/>
        <end position="379"/>
    </location>
</feature>
<evidence type="ECO:0000256" key="8">
    <source>
        <dbReference type="ARBA" id="ARBA00022989"/>
    </source>
</evidence>
<sequence length="663" mass="72328">MNFFELQDKARKHTSKLVFYFILAIILIILAIDCLILGLILFSTYPDSSNTIHFTLNGTDATLVQQGKIDFQVLTVIGIGIAAAISPVILLIIGIGTLIRMIQTRGGGISIAQMVKARPIDSNVEDFKEKRFVNIVEEMSIASGVPVPLLFVMDNEPAINAFVAGKHPEDMVMVVTKGALDTLNRDELQGVVGHEFSHIFNGDMRISLRLIGLLGGIFAIGQLGGFILRSLMYSSNSRSSNSSSDNKGNGTLVIIILGVGLFIIGYVGLFFGRLIKAAISRQRESLADACGVQYTRNPQGLINALKAIQTQGSKLQSSHAEDVNHMCFGPSLSMWFSSLLASHPPLEDRIKALGGDDIYSQTPEKAQTPPQTTRKSQPGFGSASAFTNAVLPMLVAATDAKAIENSIGNPQQIHIDYAKQILADIPDEIQNVCHSSQEVELIFYAIMLPSDQNKDYLQNLLKTYLDDNTIAHVLQYHQQLNALSNLVTLPIIDIALPSFKQKNNDEKTKVISTLEALAAVNSNLLTFSIIAMIKKSATSTSARVKPVNISTLLPEVAQLISFILFCGKNDAQTSSMIYQQLMSQFTKKVIPEPVVDTIDINAFQALLIKLNTLDPLSKQKLLHACFIAIEVDQRILIEEAQALRTIAACLNCPVPPILPTMAD</sequence>
<evidence type="ECO:0000256" key="4">
    <source>
        <dbReference type="ARBA" id="ARBA00022692"/>
    </source>
</evidence>
<reference evidence="15" key="2">
    <citation type="journal article" date="2016" name="Genome Announc.">
        <title>Draft Genome Sequences of Two Novel Amoeba-Resistant Intranuclear Bacteria, 'Candidatus Berkiella cookevillensis' and 'Candidatus Berkiella aquae'.</title>
        <authorList>
            <person name="Mehari Y.T."/>
            <person name="Arivett B.A."/>
            <person name="Farone A.L."/>
            <person name="Gunderson J.H."/>
            <person name="Farone M.B."/>
        </authorList>
    </citation>
    <scope>NUCLEOTIDE SEQUENCE</scope>
    <source>
        <strain evidence="15">HT99</strain>
    </source>
</reference>
<keyword evidence="8 12" id="KW-1133">Transmembrane helix</keyword>
<name>A0A0Q9YNS5_9GAMM</name>
<dbReference type="PANTHER" id="PTHR43221:SF2">
    <property type="entry name" value="PROTEASE HTPX HOMOLOG"/>
    <property type="match status" value="1"/>
</dbReference>
<evidence type="ECO:0000256" key="5">
    <source>
        <dbReference type="ARBA" id="ARBA00022723"/>
    </source>
</evidence>
<reference evidence="15" key="3">
    <citation type="submission" date="2021-06" db="EMBL/GenBank/DDBJ databases">
        <title>Genomic Description and Analysis of Intracellular Bacteria, Candidatus Berkiella cookevillensis and Candidatus Berkiella aquae.</title>
        <authorList>
            <person name="Kidane D.T."/>
            <person name="Mehari Y.T."/>
            <person name="Rice F.C."/>
            <person name="Arivett B.A."/>
            <person name="Farone A.L."/>
            <person name="Berk S.G."/>
            <person name="Farone M.B."/>
        </authorList>
    </citation>
    <scope>NUCLEOTIDE SEQUENCE</scope>
    <source>
        <strain evidence="15">HT99</strain>
    </source>
</reference>
<dbReference type="OrthoDB" id="15218at2"/>
<comment type="cofactor">
    <cofactor evidence="1">
        <name>Zn(2+)</name>
        <dbReference type="ChEBI" id="CHEBI:29105"/>
    </cofactor>
</comment>
<reference evidence="14" key="1">
    <citation type="submission" date="2015-09" db="EMBL/GenBank/DDBJ databases">
        <title>Draft Genome Sequences of Two Novel Amoeba-resistant Intranuclear Bacteria, Candidatus Berkiella cookevillensis and Candidatus Berkiella aquae.</title>
        <authorList>
            <person name="Mehari Y.T."/>
            <person name="Arivett B.A."/>
            <person name="Farone A.L."/>
            <person name="Gunderson J.H."/>
            <person name="Farone M.B."/>
        </authorList>
    </citation>
    <scope>NUCLEOTIDE SEQUENCE [LARGE SCALE GENOMIC DNA]</scope>
    <source>
        <strain evidence="14">HT99</strain>
    </source>
</reference>
<dbReference type="RefSeq" id="WP_075065501.1">
    <property type="nucleotide sequence ID" value="NZ_LKAJ02000001.1"/>
</dbReference>
<feature type="transmembrane region" description="Helical" evidence="12">
    <location>
        <begin position="210"/>
        <end position="232"/>
    </location>
</feature>
<dbReference type="GO" id="GO:0004222">
    <property type="term" value="F:metalloendopeptidase activity"/>
    <property type="evidence" value="ECO:0007669"/>
    <property type="project" value="InterPro"/>
</dbReference>
<feature type="compositionally biased region" description="Polar residues" evidence="11">
    <location>
        <begin position="359"/>
        <end position="376"/>
    </location>
</feature>
<feature type="transmembrane region" description="Helical" evidence="12">
    <location>
        <begin position="73"/>
        <end position="99"/>
    </location>
</feature>
<keyword evidence="7" id="KW-0862">Zinc</keyword>
<dbReference type="Proteomes" id="UP000051497">
    <property type="component" value="Unassembled WGS sequence"/>
</dbReference>
<dbReference type="InterPro" id="IPR001915">
    <property type="entry name" value="Peptidase_M48"/>
</dbReference>
<evidence type="ECO:0000256" key="1">
    <source>
        <dbReference type="ARBA" id="ARBA00001947"/>
    </source>
</evidence>
<evidence type="ECO:0000313" key="15">
    <source>
        <dbReference type="EMBL" id="MCS5712345.1"/>
    </source>
</evidence>
<evidence type="ECO:0000256" key="9">
    <source>
        <dbReference type="ARBA" id="ARBA00023049"/>
    </source>
</evidence>
<comment type="caution">
    <text evidence="14">The sequence shown here is derived from an EMBL/GenBank/DDBJ whole genome shotgun (WGS) entry which is preliminary data.</text>
</comment>
<dbReference type="PANTHER" id="PTHR43221">
    <property type="entry name" value="PROTEASE HTPX"/>
    <property type="match status" value="1"/>
</dbReference>
<organism evidence="14">
    <name type="scientific">Candidatus Berkiella aquae</name>
    <dbReference type="NCBI Taxonomy" id="295108"/>
    <lineage>
        <taxon>Bacteria</taxon>
        <taxon>Pseudomonadati</taxon>
        <taxon>Pseudomonadota</taxon>
        <taxon>Gammaproteobacteria</taxon>
        <taxon>Candidatus Berkiellales</taxon>
        <taxon>Candidatus Berkiellaceae</taxon>
        <taxon>Candidatus Berkiella</taxon>
    </lineage>
</organism>
<evidence type="ECO:0000256" key="10">
    <source>
        <dbReference type="ARBA" id="ARBA00023136"/>
    </source>
</evidence>
<evidence type="ECO:0000259" key="13">
    <source>
        <dbReference type="Pfam" id="PF01435"/>
    </source>
</evidence>
<dbReference type="GO" id="GO:0006508">
    <property type="term" value="P:proteolysis"/>
    <property type="evidence" value="ECO:0007669"/>
    <property type="project" value="UniProtKB-KW"/>
</dbReference>
<evidence type="ECO:0000256" key="11">
    <source>
        <dbReference type="SAM" id="MobiDB-lite"/>
    </source>
</evidence>
<proteinExistence type="predicted"/>
<feature type="transmembrane region" description="Helical" evidence="12">
    <location>
        <begin position="252"/>
        <end position="275"/>
    </location>
</feature>
<evidence type="ECO:0000256" key="2">
    <source>
        <dbReference type="ARBA" id="ARBA00022475"/>
    </source>
</evidence>
<accession>A0A0Q9YNS5</accession>
<evidence type="ECO:0000256" key="3">
    <source>
        <dbReference type="ARBA" id="ARBA00022670"/>
    </source>
</evidence>
<dbReference type="CDD" id="cd07340">
    <property type="entry name" value="M48B_Htpx_like"/>
    <property type="match status" value="1"/>
</dbReference>
<keyword evidence="3" id="KW-0645">Protease</keyword>
<feature type="transmembrane region" description="Helical" evidence="12">
    <location>
        <begin position="17"/>
        <end position="42"/>
    </location>
</feature>
<dbReference type="EMBL" id="LKAJ02000001">
    <property type="protein sequence ID" value="MCS5712345.1"/>
    <property type="molecule type" value="Genomic_DNA"/>
</dbReference>
<protein>
    <submittedName>
        <fullName evidence="15">M48 family metallopeptidase</fullName>
    </submittedName>
</protein>
<evidence type="ECO:0000256" key="7">
    <source>
        <dbReference type="ARBA" id="ARBA00022833"/>
    </source>
</evidence>
<keyword evidence="4 12" id="KW-0812">Transmembrane</keyword>
<dbReference type="EMBL" id="LKAJ01000002">
    <property type="protein sequence ID" value="KRG22453.1"/>
    <property type="molecule type" value="Genomic_DNA"/>
</dbReference>
<evidence type="ECO:0000313" key="16">
    <source>
        <dbReference type="Proteomes" id="UP000051497"/>
    </source>
</evidence>
<keyword evidence="9" id="KW-0482">Metalloprotease</keyword>
<dbReference type="AlphaFoldDB" id="A0A0Q9YNS5"/>
<evidence type="ECO:0000256" key="12">
    <source>
        <dbReference type="SAM" id="Phobius"/>
    </source>
</evidence>
<dbReference type="Gene3D" id="3.30.2010.10">
    <property type="entry name" value="Metalloproteases ('zincins'), catalytic domain"/>
    <property type="match status" value="1"/>
</dbReference>
<dbReference type="Pfam" id="PF01435">
    <property type="entry name" value="Peptidase_M48"/>
    <property type="match status" value="1"/>
</dbReference>
<keyword evidence="10 12" id="KW-0472">Membrane</keyword>
<dbReference type="STRING" id="295108.HT99x_00876"/>
<keyword evidence="5" id="KW-0479">Metal-binding</keyword>
<keyword evidence="16" id="KW-1185">Reference proteome</keyword>
<gene>
    <name evidence="14" type="ORF">HT99x_00876</name>
    <name evidence="15" type="ORF">HT99x_012960</name>
</gene>
<keyword evidence="2" id="KW-1003">Cell membrane</keyword>
<evidence type="ECO:0000313" key="14">
    <source>
        <dbReference type="EMBL" id="KRG22453.1"/>
    </source>
</evidence>
<keyword evidence="6" id="KW-0378">Hydrolase</keyword>